<comment type="caution">
    <text evidence="2">The sequence shown here is derived from an EMBL/GenBank/DDBJ whole genome shotgun (WGS) entry which is preliminary data.</text>
</comment>
<evidence type="ECO:0000256" key="1">
    <source>
        <dbReference type="SAM" id="Phobius"/>
    </source>
</evidence>
<feature type="transmembrane region" description="Helical" evidence="1">
    <location>
        <begin position="35"/>
        <end position="58"/>
    </location>
</feature>
<dbReference type="OrthoDB" id="1778612at2"/>
<dbReference type="EMBL" id="WKRA01000021">
    <property type="protein sequence ID" value="MSD16792.1"/>
    <property type="molecule type" value="Genomic_DNA"/>
</dbReference>
<keyword evidence="1" id="KW-1133">Transmembrane helix</keyword>
<proteinExistence type="predicted"/>
<gene>
    <name evidence="2" type="ORF">GKE72_12135</name>
</gene>
<keyword evidence="1" id="KW-0472">Membrane</keyword>
<dbReference type="RefSeq" id="WP_021740653.1">
    <property type="nucleotide sequence ID" value="NZ_CABKSU010000116.1"/>
</dbReference>
<protein>
    <submittedName>
        <fullName evidence="2">Uncharacterized protein</fullName>
    </submittedName>
</protein>
<evidence type="ECO:0000313" key="3">
    <source>
        <dbReference type="Proteomes" id="UP000431304"/>
    </source>
</evidence>
<organism evidence="2 3">
    <name type="scientific">Eubacterium ramulus</name>
    <dbReference type="NCBI Taxonomy" id="39490"/>
    <lineage>
        <taxon>Bacteria</taxon>
        <taxon>Bacillati</taxon>
        <taxon>Bacillota</taxon>
        <taxon>Clostridia</taxon>
        <taxon>Eubacteriales</taxon>
        <taxon>Eubacteriaceae</taxon>
        <taxon>Eubacterium</taxon>
    </lineage>
</organism>
<accession>A0A844E0P8</accession>
<dbReference type="GeneID" id="42787937"/>
<name>A0A844E0P8_EUBRA</name>
<dbReference type="AlphaFoldDB" id="A0A844E0P8"/>
<feature type="transmembrane region" description="Helical" evidence="1">
    <location>
        <begin position="78"/>
        <end position="102"/>
    </location>
</feature>
<sequence>MINQDRVREMTRLSILESGVGERELKISTYRRSDYVIFEMVKGFFFGTICFCTVLLLWGCSRWDIFNQWLSDIHYGTLLKQLLIFYGIFMAVYLVICVAVAIHRHKVCRERRNLYLHFLHRLNKSYLAEEKAGEE</sequence>
<reference evidence="2 3" key="1">
    <citation type="journal article" date="2019" name="Nat. Med.">
        <title>A library of human gut bacterial isolates paired with longitudinal multiomics data enables mechanistic microbiome research.</title>
        <authorList>
            <person name="Poyet M."/>
            <person name="Groussin M."/>
            <person name="Gibbons S.M."/>
            <person name="Avila-Pacheco J."/>
            <person name="Jiang X."/>
            <person name="Kearney S.M."/>
            <person name="Perrotta A.R."/>
            <person name="Berdy B."/>
            <person name="Zhao S."/>
            <person name="Lieberman T.D."/>
            <person name="Swanson P.K."/>
            <person name="Smith M."/>
            <person name="Roesemann S."/>
            <person name="Alexander J.E."/>
            <person name="Rich S.A."/>
            <person name="Livny J."/>
            <person name="Vlamakis H."/>
            <person name="Clish C."/>
            <person name="Bullock K."/>
            <person name="Deik A."/>
            <person name="Scott J."/>
            <person name="Pierce K.A."/>
            <person name="Xavier R.J."/>
            <person name="Alm E.J."/>
        </authorList>
    </citation>
    <scope>NUCLEOTIDE SEQUENCE [LARGE SCALE GENOMIC DNA]</scope>
    <source>
        <strain evidence="2 3">BIOML-A3</strain>
    </source>
</reference>
<keyword evidence="1" id="KW-0812">Transmembrane</keyword>
<dbReference type="Proteomes" id="UP000431304">
    <property type="component" value="Unassembled WGS sequence"/>
</dbReference>
<evidence type="ECO:0000313" key="2">
    <source>
        <dbReference type="EMBL" id="MSD16792.1"/>
    </source>
</evidence>